<keyword evidence="2" id="KW-1185">Reference proteome</keyword>
<protein>
    <submittedName>
        <fullName evidence="1">Uncharacterized protein</fullName>
    </submittedName>
</protein>
<comment type="caution">
    <text evidence="1">The sequence shown here is derived from an EMBL/GenBank/DDBJ whole genome shotgun (WGS) entry which is preliminary data.</text>
</comment>
<gene>
    <name evidence="1" type="ORF">PF005_g17851</name>
</gene>
<evidence type="ECO:0000313" key="1">
    <source>
        <dbReference type="EMBL" id="KAE9194026.1"/>
    </source>
</evidence>
<sequence>MVNFHMVEHTLQVLVRIRDGDQKSGSTGFENSHERVNSEVCYRHIAAELERAVGGLAALCRRSFADGVHKQLGDASSEFILMIEAAVIHAAQGLRREQDARSDVDRARLSRAFSGLKWELQREIQKIGGLQLAVPVEVNCETMQPSKQFTLIKYDGGLQRSEDLTNIA</sequence>
<proteinExistence type="predicted"/>
<reference evidence="1 2" key="1">
    <citation type="submission" date="2018-08" db="EMBL/GenBank/DDBJ databases">
        <title>Genomic investigation of the strawberry pathogen Phytophthora fragariae indicates pathogenicity is determined by transcriptional variation in three key races.</title>
        <authorList>
            <person name="Adams T.M."/>
            <person name="Armitage A.D."/>
            <person name="Sobczyk M.K."/>
            <person name="Bates H.J."/>
            <person name="Dunwell J.M."/>
            <person name="Nellist C.F."/>
            <person name="Harrison R.J."/>
        </authorList>
    </citation>
    <scope>NUCLEOTIDE SEQUENCE [LARGE SCALE GENOMIC DNA]</scope>
    <source>
        <strain evidence="1 2">NOV-27</strain>
    </source>
</reference>
<dbReference type="Proteomes" id="UP000433483">
    <property type="component" value="Unassembled WGS sequence"/>
</dbReference>
<organism evidence="1 2">
    <name type="scientific">Phytophthora fragariae</name>
    <dbReference type="NCBI Taxonomy" id="53985"/>
    <lineage>
        <taxon>Eukaryota</taxon>
        <taxon>Sar</taxon>
        <taxon>Stramenopiles</taxon>
        <taxon>Oomycota</taxon>
        <taxon>Peronosporomycetes</taxon>
        <taxon>Peronosporales</taxon>
        <taxon>Peronosporaceae</taxon>
        <taxon>Phytophthora</taxon>
    </lineage>
</organism>
<dbReference type="AlphaFoldDB" id="A0A6A3WZV9"/>
<dbReference type="EMBL" id="QXGB01001257">
    <property type="protein sequence ID" value="KAE9194026.1"/>
    <property type="molecule type" value="Genomic_DNA"/>
</dbReference>
<name>A0A6A3WZV9_9STRA</name>
<dbReference type="OrthoDB" id="77816at2759"/>
<evidence type="ECO:0000313" key="2">
    <source>
        <dbReference type="Proteomes" id="UP000433483"/>
    </source>
</evidence>
<accession>A0A6A3WZV9</accession>